<evidence type="ECO:0000313" key="5">
    <source>
        <dbReference type="EMBL" id="OMD30126.1"/>
    </source>
</evidence>
<evidence type="ECO:0008006" key="7">
    <source>
        <dbReference type="Google" id="ProtNLM"/>
    </source>
</evidence>
<dbReference type="InterPro" id="IPR045851">
    <property type="entry name" value="AMP-bd_C_sf"/>
</dbReference>
<dbReference type="InterPro" id="IPR025110">
    <property type="entry name" value="AMP-bd_C"/>
</dbReference>
<dbReference type="Gene3D" id="3.30.300.30">
    <property type="match status" value="1"/>
</dbReference>
<dbReference type="AlphaFoldDB" id="A0A1R0X6I5"/>
<dbReference type="InterPro" id="IPR042099">
    <property type="entry name" value="ANL_N_sf"/>
</dbReference>
<evidence type="ECO:0000256" key="2">
    <source>
        <dbReference type="ARBA" id="ARBA00022598"/>
    </source>
</evidence>
<reference evidence="5 6" key="1">
    <citation type="submission" date="2016-10" db="EMBL/GenBank/DDBJ databases">
        <title>Paenibacillus species isolates.</title>
        <authorList>
            <person name="Beno S.M."/>
        </authorList>
    </citation>
    <scope>NUCLEOTIDE SEQUENCE [LARGE SCALE GENOMIC DNA]</scope>
    <source>
        <strain evidence="5 6">FSL H7-0604</strain>
    </source>
</reference>
<evidence type="ECO:0000313" key="6">
    <source>
        <dbReference type="Proteomes" id="UP000187465"/>
    </source>
</evidence>
<dbReference type="RefSeq" id="WP_076179329.1">
    <property type="nucleotide sequence ID" value="NZ_MKQP01000027.1"/>
</dbReference>
<dbReference type="Pfam" id="PF13193">
    <property type="entry name" value="AMP-binding_C"/>
    <property type="match status" value="1"/>
</dbReference>
<dbReference type="PANTHER" id="PTHR43201">
    <property type="entry name" value="ACYL-COA SYNTHETASE"/>
    <property type="match status" value="1"/>
</dbReference>
<feature type="domain" description="AMP-binding enzyme C-terminal" evidence="4">
    <location>
        <begin position="404"/>
        <end position="478"/>
    </location>
</feature>
<dbReference type="PANTHER" id="PTHR43201:SF5">
    <property type="entry name" value="MEDIUM-CHAIN ACYL-COA LIGASE ACSF2, MITOCHONDRIAL"/>
    <property type="match status" value="1"/>
</dbReference>
<evidence type="ECO:0000259" key="4">
    <source>
        <dbReference type="Pfam" id="PF13193"/>
    </source>
</evidence>
<dbReference type="Pfam" id="PF00501">
    <property type="entry name" value="AMP-binding"/>
    <property type="match status" value="1"/>
</dbReference>
<proteinExistence type="inferred from homology"/>
<protein>
    <recommendedName>
        <fullName evidence="7">Long-chain fatty acid--CoA ligase</fullName>
    </recommendedName>
</protein>
<dbReference type="Gene3D" id="3.40.50.12780">
    <property type="entry name" value="N-terminal domain of ligase-like"/>
    <property type="match status" value="1"/>
</dbReference>
<evidence type="ECO:0000259" key="3">
    <source>
        <dbReference type="Pfam" id="PF00501"/>
    </source>
</evidence>
<dbReference type="Proteomes" id="UP000187465">
    <property type="component" value="Unassembled WGS sequence"/>
</dbReference>
<dbReference type="GO" id="GO:0031956">
    <property type="term" value="F:medium-chain fatty acid-CoA ligase activity"/>
    <property type="evidence" value="ECO:0007669"/>
    <property type="project" value="TreeGrafter"/>
</dbReference>
<dbReference type="SUPFAM" id="SSF56801">
    <property type="entry name" value="Acetyl-CoA synthetase-like"/>
    <property type="match status" value="1"/>
</dbReference>
<name>A0A1R0X6I5_9BACL</name>
<comment type="similarity">
    <text evidence="1">Belongs to the ATP-dependent AMP-binding enzyme family.</text>
</comment>
<evidence type="ECO:0000256" key="1">
    <source>
        <dbReference type="ARBA" id="ARBA00006432"/>
    </source>
</evidence>
<accession>A0A1R0X6I5</accession>
<keyword evidence="2" id="KW-0436">Ligase</keyword>
<sequence>MNTSSILDLIYFNCSNNPGLTAIDYEGSTITYEELRQELEHSSEKLDLAGIRPGHRVALAVADKSAFIMLWLACWHTGAVPIPFEPVKNLPELERMHSSSHCQYLICDPIDSEGSSQLELVLRVPMFIFRTATLFLQADKQSDEDIALNFYTSGTTGPPKCVQFSDRAIYNNVMAICRGLEITANDKLFTPISPWLPATLTTVVLPALCAGATLIMSKGTMPARICKQINRKEVTILFAVPYMYALLNESVVSSSSVAWDKVRLCISCSAHLDAATFKDFYKLSGKSIRSLFCSSEGGAIAYNPSNEQELIRDSVGQPHLGVSIRLLDPEGHEVAHGEEGEIWVSGAHISCGYYGQPELQAEVFQQGWVRTGDLGRLDEAGYLYLSGRLSDNINVGGHLVNPAEIEQVLLLHNGIKEALVYGVSDKYYGSKLIAEIVPLDAQVSADDIIRFCSARLAAYKVPRVIKWTDNIPKGRYGKKLRNQNQAASHILTP</sequence>
<dbReference type="InterPro" id="IPR000873">
    <property type="entry name" value="AMP-dep_synth/lig_dom"/>
</dbReference>
<dbReference type="EMBL" id="MKQP01000027">
    <property type="protein sequence ID" value="OMD30126.1"/>
    <property type="molecule type" value="Genomic_DNA"/>
</dbReference>
<feature type="domain" description="AMP-dependent synthetase/ligase" evidence="3">
    <location>
        <begin position="14"/>
        <end position="354"/>
    </location>
</feature>
<gene>
    <name evidence="5" type="ORF">BJP51_21505</name>
</gene>
<organism evidence="5 6">
    <name type="scientific">Paenibacillus odorifer</name>
    <dbReference type="NCBI Taxonomy" id="189426"/>
    <lineage>
        <taxon>Bacteria</taxon>
        <taxon>Bacillati</taxon>
        <taxon>Bacillota</taxon>
        <taxon>Bacilli</taxon>
        <taxon>Bacillales</taxon>
        <taxon>Paenibacillaceae</taxon>
        <taxon>Paenibacillus</taxon>
    </lineage>
</organism>
<comment type="caution">
    <text evidence="5">The sequence shown here is derived from an EMBL/GenBank/DDBJ whole genome shotgun (WGS) entry which is preliminary data.</text>
</comment>
<dbReference type="GO" id="GO:0006631">
    <property type="term" value="P:fatty acid metabolic process"/>
    <property type="evidence" value="ECO:0007669"/>
    <property type="project" value="TreeGrafter"/>
</dbReference>